<dbReference type="AlphaFoldDB" id="A0A1G2EIR3"/>
<protein>
    <recommendedName>
        <fullName evidence="1">Nudix hydrolase domain-containing protein</fullName>
    </recommendedName>
</protein>
<comment type="caution">
    <text evidence="2">The sequence shown here is derived from an EMBL/GenBank/DDBJ whole genome shotgun (WGS) entry which is preliminary data.</text>
</comment>
<dbReference type="InterPro" id="IPR000086">
    <property type="entry name" value="NUDIX_hydrolase_dom"/>
</dbReference>
<organism evidence="2 3">
    <name type="scientific">Candidatus Nealsonbacteria bacterium RIFCSPLOWO2_02_39_8</name>
    <dbReference type="NCBI Taxonomy" id="1801674"/>
    <lineage>
        <taxon>Bacteria</taxon>
        <taxon>Candidatus Nealsoniibacteriota</taxon>
    </lineage>
</organism>
<sequence>MGEKNLELYRIVSTAIIHKDGRFLITKRSLNKKAFPGKWTVPGGGLEPNDYINTPPTTESDNVWYRVLENNLRREILEEVGVEMGKIDYLLDLVFIRPDNIHVLTLSFYTPWKSGEVKLNDENIDFAWISVNQIRDYDLIGGIEEEIIMVDKILKGEDPSVVKI</sequence>
<dbReference type="InterPro" id="IPR015797">
    <property type="entry name" value="NUDIX_hydrolase-like_dom_sf"/>
</dbReference>
<evidence type="ECO:0000313" key="3">
    <source>
        <dbReference type="Proteomes" id="UP000176216"/>
    </source>
</evidence>
<evidence type="ECO:0000259" key="1">
    <source>
        <dbReference type="PROSITE" id="PS51462"/>
    </source>
</evidence>
<feature type="domain" description="Nudix hydrolase" evidence="1">
    <location>
        <begin position="7"/>
        <end position="155"/>
    </location>
</feature>
<accession>A0A1G2EIR3</accession>
<dbReference type="Proteomes" id="UP000176216">
    <property type="component" value="Unassembled WGS sequence"/>
</dbReference>
<proteinExistence type="predicted"/>
<gene>
    <name evidence="2" type="ORF">A2W71_00530</name>
</gene>
<dbReference type="PROSITE" id="PS51462">
    <property type="entry name" value="NUDIX"/>
    <property type="match status" value="1"/>
</dbReference>
<reference evidence="2 3" key="1">
    <citation type="journal article" date="2016" name="Nat. Commun.">
        <title>Thousands of microbial genomes shed light on interconnected biogeochemical processes in an aquifer system.</title>
        <authorList>
            <person name="Anantharaman K."/>
            <person name="Brown C.T."/>
            <person name="Hug L.A."/>
            <person name="Sharon I."/>
            <person name="Castelle C.J."/>
            <person name="Probst A.J."/>
            <person name="Thomas B.C."/>
            <person name="Singh A."/>
            <person name="Wilkins M.J."/>
            <person name="Karaoz U."/>
            <person name="Brodie E.L."/>
            <person name="Williams K.H."/>
            <person name="Hubbard S.S."/>
            <person name="Banfield J.F."/>
        </authorList>
    </citation>
    <scope>NUCLEOTIDE SEQUENCE [LARGE SCALE GENOMIC DNA]</scope>
</reference>
<dbReference type="SUPFAM" id="SSF55811">
    <property type="entry name" value="Nudix"/>
    <property type="match status" value="1"/>
</dbReference>
<name>A0A1G2EIR3_9BACT</name>
<evidence type="ECO:0000313" key="2">
    <source>
        <dbReference type="EMBL" id="OGZ25673.1"/>
    </source>
</evidence>
<dbReference type="Gene3D" id="3.90.79.10">
    <property type="entry name" value="Nucleoside Triphosphate Pyrophosphohydrolase"/>
    <property type="match status" value="1"/>
</dbReference>
<dbReference type="EMBL" id="MHMJ01000017">
    <property type="protein sequence ID" value="OGZ25673.1"/>
    <property type="molecule type" value="Genomic_DNA"/>
</dbReference>
<dbReference type="Pfam" id="PF00293">
    <property type="entry name" value="NUDIX"/>
    <property type="match status" value="1"/>
</dbReference>